<keyword evidence="8" id="KW-1185">Reference proteome</keyword>
<evidence type="ECO:0000256" key="5">
    <source>
        <dbReference type="SAM" id="Phobius"/>
    </source>
</evidence>
<dbReference type="InterPro" id="IPR002181">
    <property type="entry name" value="Fibrinogen_a/b/g_C_dom"/>
</dbReference>
<proteinExistence type="predicted"/>
<dbReference type="InterPro" id="IPR000885">
    <property type="entry name" value="Fib_collagen_C"/>
</dbReference>
<dbReference type="InterPro" id="IPR036056">
    <property type="entry name" value="Fibrinogen-like_C"/>
</dbReference>
<organism evidence="7 8">
    <name type="scientific">Acropora cervicornis</name>
    <name type="common">Staghorn coral</name>
    <dbReference type="NCBI Taxonomy" id="6130"/>
    <lineage>
        <taxon>Eukaryota</taxon>
        <taxon>Metazoa</taxon>
        <taxon>Cnidaria</taxon>
        <taxon>Anthozoa</taxon>
        <taxon>Hexacorallia</taxon>
        <taxon>Scleractinia</taxon>
        <taxon>Astrocoeniina</taxon>
        <taxon>Acroporidae</taxon>
        <taxon>Acropora</taxon>
    </lineage>
</organism>
<protein>
    <recommendedName>
        <fullName evidence="6">Fibrinogen C-terminal domain-containing protein</fullName>
    </recommendedName>
</protein>
<comment type="caution">
    <text evidence="7">The sequence shown here is derived from an EMBL/GenBank/DDBJ whole genome shotgun (WGS) entry which is preliminary data.</text>
</comment>
<accession>A0AAD9QZY0</accession>
<evidence type="ECO:0000256" key="2">
    <source>
        <dbReference type="ARBA" id="ARBA00022525"/>
    </source>
</evidence>
<dbReference type="PANTHER" id="PTHR16146:SF46">
    <property type="entry name" value="INTELECTIN-1A-RELATED"/>
    <property type="match status" value="1"/>
</dbReference>
<evidence type="ECO:0000256" key="4">
    <source>
        <dbReference type="ARBA" id="ARBA00023157"/>
    </source>
</evidence>
<dbReference type="GO" id="GO:0005201">
    <property type="term" value="F:extracellular matrix structural constituent"/>
    <property type="evidence" value="ECO:0007669"/>
    <property type="project" value="InterPro"/>
</dbReference>
<dbReference type="SUPFAM" id="SSF56496">
    <property type="entry name" value="Fibrinogen C-terminal domain-like"/>
    <property type="match status" value="1"/>
</dbReference>
<keyword evidence="3" id="KW-0176">Collagen</keyword>
<keyword evidence="4" id="KW-1015">Disulfide bond</keyword>
<dbReference type="PROSITE" id="PS51406">
    <property type="entry name" value="FIBRINOGEN_C_2"/>
    <property type="match status" value="1"/>
</dbReference>
<feature type="non-terminal residue" evidence="7">
    <location>
        <position position="1"/>
    </location>
</feature>
<evidence type="ECO:0000256" key="3">
    <source>
        <dbReference type="ARBA" id="ARBA00023119"/>
    </source>
</evidence>
<dbReference type="GO" id="GO:0070492">
    <property type="term" value="F:oligosaccharide binding"/>
    <property type="evidence" value="ECO:0007669"/>
    <property type="project" value="TreeGrafter"/>
</dbReference>
<dbReference type="PANTHER" id="PTHR16146">
    <property type="entry name" value="INTELECTIN"/>
    <property type="match status" value="1"/>
</dbReference>
<dbReference type="Proteomes" id="UP001249851">
    <property type="component" value="Unassembled WGS sequence"/>
</dbReference>
<dbReference type="Gene3D" id="2.60.120.1000">
    <property type="match status" value="1"/>
</dbReference>
<keyword evidence="5" id="KW-0812">Transmembrane</keyword>
<evidence type="ECO:0000313" key="8">
    <source>
        <dbReference type="Proteomes" id="UP001249851"/>
    </source>
</evidence>
<sequence length="354" mass="39405">NALVFFSFQMLCSVLIIIFCITATTKSNEDGVFFKVSELTQKCFLDHKNIVWSGHASSILACSHLCAKRDECGSARFIEERNSCSLVRRVQLSCAVVNLMEDERSVYLERVGHFTTGHNVEVELSEPNAPIQGTVQSSVVSSCQALRSPPSASGLYWIDPDGGSQDNAFRAYCDMETDGGGWTLVWSYTFTDYDNFVNPANAITPRPNWFIKHLTNVAVSTTPPLSEKDFNALNFSLWKQIGQQILIKSNINNWLVCDPETGNFVEWREGSIRCRIVRQMTDTCQRTAAPSKFSRSAGHGPLLYSTGEYSSTYYYFDGSTGSHWPTHDPCGSNGPNQLCGVKDPHGNIYVRKGP</sequence>
<gene>
    <name evidence="7" type="ORF">P5673_004200</name>
</gene>
<name>A0AAD9QZY0_ACRCE</name>
<evidence type="ECO:0000313" key="7">
    <source>
        <dbReference type="EMBL" id="KAK2570534.1"/>
    </source>
</evidence>
<dbReference type="GO" id="GO:0005615">
    <property type="term" value="C:extracellular space"/>
    <property type="evidence" value="ECO:0007669"/>
    <property type="project" value="TreeGrafter"/>
</dbReference>
<keyword evidence="2" id="KW-0964">Secreted</keyword>
<evidence type="ECO:0000259" key="6">
    <source>
        <dbReference type="PROSITE" id="PS51406"/>
    </source>
</evidence>
<keyword evidence="5" id="KW-0472">Membrane</keyword>
<comment type="subcellular location">
    <subcellularLocation>
        <location evidence="1">Secreted</location>
    </subcellularLocation>
</comment>
<feature type="transmembrane region" description="Helical" evidence="5">
    <location>
        <begin position="6"/>
        <end position="25"/>
    </location>
</feature>
<dbReference type="AlphaFoldDB" id="A0AAD9QZY0"/>
<keyword evidence="5" id="KW-1133">Transmembrane helix</keyword>
<reference evidence="7" key="2">
    <citation type="journal article" date="2023" name="Science">
        <title>Genomic signatures of disease resistance in endangered staghorn corals.</title>
        <authorList>
            <person name="Vollmer S.V."/>
            <person name="Selwyn J.D."/>
            <person name="Despard B.A."/>
            <person name="Roesel C.L."/>
        </authorList>
    </citation>
    <scope>NUCLEOTIDE SEQUENCE</scope>
    <source>
        <strain evidence="7">K2</strain>
    </source>
</reference>
<dbReference type="GO" id="GO:0005581">
    <property type="term" value="C:collagen trimer"/>
    <property type="evidence" value="ECO:0007669"/>
    <property type="project" value="UniProtKB-KW"/>
</dbReference>
<dbReference type="NCBIfam" id="NF040941">
    <property type="entry name" value="GGGWT_bact"/>
    <property type="match status" value="1"/>
</dbReference>
<reference evidence="7" key="1">
    <citation type="journal article" date="2023" name="G3 (Bethesda)">
        <title>Whole genome assembly and annotation of the endangered Caribbean coral Acropora cervicornis.</title>
        <authorList>
            <person name="Selwyn J.D."/>
            <person name="Vollmer S.V."/>
        </authorList>
    </citation>
    <scope>NUCLEOTIDE SEQUENCE</scope>
    <source>
        <strain evidence="7">K2</strain>
    </source>
</reference>
<evidence type="ECO:0000256" key="1">
    <source>
        <dbReference type="ARBA" id="ARBA00004613"/>
    </source>
</evidence>
<dbReference type="Pfam" id="PF01410">
    <property type="entry name" value="COLFI"/>
    <property type="match status" value="1"/>
</dbReference>
<dbReference type="EMBL" id="JARQWQ010000007">
    <property type="protein sequence ID" value="KAK2570534.1"/>
    <property type="molecule type" value="Genomic_DNA"/>
</dbReference>
<feature type="domain" description="Fibrinogen C-terminal" evidence="6">
    <location>
        <begin position="134"/>
        <end position="185"/>
    </location>
</feature>